<dbReference type="SMART" id="SM00530">
    <property type="entry name" value="HTH_XRE"/>
    <property type="match status" value="1"/>
</dbReference>
<dbReference type="PROSITE" id="PS50943">
    <property type="entry name" value="HTH_CROC1"/>
    <property type="match status" value="1"/>
</dbReference>
<evidence type="ECO:0000313" key="4">
    <source>
        <dbReference type="EMBL" id="BAQ46578.1"/>
    </source>
</evidence>
<dbReference type="InterPro" id="IPR014710">
    <property type="entry name" value="RmlC-like_jellyroll"/>
</dbReference>
<sequence length="209" mass="22407">MPAPPESPYGGTMTMPDPTPPVPAPDPTDGLARRLRLEREARGWSLGDLAARSGVSKAMISKVERAEASPTAVLLGRLSGAFGLTLSTLLARAEGETGQLRRAASQPVWVDPATGYRRRQLSPLMGEHPLDLTEVELPAGAEIAYPAASYAFLRQMIWMLDGTLTFREGEAVHVLAAGDCLALGAPAECVFANRSDRPCRYLVAVARQR</sequence>
<proteinExistence type="predicted"/>
<evidence type="ECO:0000259" key="3">
    <source>
        <dbReference type="PROSITE" id="PS50943"/>
    </source>
</evidence>
<dbReference type="GO" id="GO:0003677">
    <property type="term" value="F:DNA binding"/>
    <property type="evidence" value="ECO:0007669"/>
    <property type="project" value="UniProtKB-KW"/>
</dbReference>
<feature type="region of interest" description="Disordered" evidence="2">
    <location>
        <begin position="1"/>
        <end position="29"/>
    </location>
</feature>
<dbReference type="CDD" id="cd00093">
    <property type="entry name" value="HTH_XRE"/>
    <property type="match status" value="1"/>
</dbReference>
<dbReference type="Pfam" id="PF01381">
    <property type="entry name" value="HTH_3"/>
    <property type="match status" value="1"/>
</dbReference>
<protein>
    <submittedName>
        <fullName evidence="4">LacI family transcriptional regulator</fullName>
    </submittedName>
</protein>
<keyword evidence="1" id="KW-0238">DNA-binding</keyword>
<dbReference type="SUPFAM" id="SSF47413">
    <property type="entry name" value="lambda repressor-like DNA-binding domains"/>
    <property type="match status" value="1"/>
</dbReference>
<organism evidence="4 5">
    <name type="scientific">Methylobacterium aquaticum</name>
    <dbReference type="NCBI Taxonomy" id="270351"/>
    <lineage>
        <taxon>Bacteria</taxon>
        <taxon>Pseudomonadati</taxon>
        <taxon>Pseudomonadota</taxon>
        <taxon>Alphaproteobacteria</taxon>
        <taxon>Hyphomicrobiales</taxon>
        <taxon>Methylobacteriaceae</taxon>
        <taxon>Methylobacterium</taxon>
    </lineage>
</organism>
<dbReference type="CDD" id="cd02209">
    <property type="entry name" value="cupin_XRE_C"/>
    <property type="match status" value="1"/>
</dbReference>
<feature type="domain" description="HTH cro/C1-type" evidence="3">
    <location>
        <begin position="35"/>
        <end position="89"/>
    </location>
</feature>
<reference evidence="5" key="2">
    <citation type="submission" date="2015-01" db="EMBL/GenBank/DDBJ databases">
        <title>Complete genome sequence of Methylobacterium aquaticum strain 22A.</title>
        <authorList>
            <person name="Tani A."/>
            <person name="Ogura Y."/>
            <person name="Hayashi T."/>
        </authorList>
    </citation>
    <scope>NUCLEOTIDE SEQUENCE [LARGE SCALE GENOMIC DNA]</scope>
    <source>
        <strain evidence="5">MA-22A</strain>
    </source>
</reference>
<accession>A0A0C6FDD9</accession>
<dbReference type="AlphaFoldDB" id="A0A0C6FDD9"/>
<dbReference type="Gene3D" id="1.10.260.40">
    <property type="entry name" value="lambda repressor-like DNA-binding domains"/>
    <property type="match status" value="1"/>
</dbReference>
<evidence type="ECO:0000313" key="5">
    <source>
        <dbReference type="Proteomes" id="UP000061432"/>
    </source>
</evidence>
<dbReference type="SUPFAM" id="SSF51182">
    <property type="entry name" value="RmlC-like cupins"/>
    <property type="match status" value="1"/>
</dbReference>
<dbReference type="EMBL" id="AP014704">
    <property type="protein sequence ID" value="BAQ46578.1"/>
    <property type="molecule type" value="Genomic_DNA"/>
</dbReference>
<dbReference type="PANTHER" id="PTHR46797:SF10">
    <property type="entry name" value="BLR1115 PROTEIN"/>
    <property type="match status" value="1"/>
</dbReference>
<feature type="compositionally biased region" description="Pro residues" evidence="2">
    <location>
        <begin position="17"/>
        <end position="26"/>
    </location>
</feature>
<dbReference type="GO" id="GO:0005829">
    <property type="term" value="C:cytosol"/>
    <property type="evidence" value="ECO:0007669"/>
    <property type="project" value="TreeGrafter"/>
</dbReference>
<dbReference type="GO" id="GO:0003700">
    <property type="term" value="F:DNA-binding transcription factor activity"/>
    <property type="evidence" value="ECO:0007669"/>
    <property type="project" value="TreeGrafter"/>
</dbReference>
<dbReference type="InterPro" id="IPR050807">
    <property type="entry name" value="TransReg_Diox_bact_type"/>
</dbReference>
<evidence type="ECO:0000256" key="1">
    <source>
        <dbReference type="ARBA" id="ARBA00023125"/>
    </source>
</evidence>
<dbReference type="InterPro" id="IPR010982">
    <property type="entry name" value="Lambda_DNA-bd_dom_sf"/>
</dbReference>
<dbReference type="Proteomes" id="UP000061432">
    <property type="component" value="Chromosome"/>
</dbReference>
<reference evidence="4 5" key="1">
    <citation type="journal article" date="2015" name="Genome Announc.">
        <title>Complete Genome Sequence of Methylobacterium aquaticum Strain 22A, Isolated from Racomitrium japonicum Moss.</title>
        <authorList>
            <person name="Tani A."/>
            <person name="Ogura Y."/>
            <person name="Hayashi T."/>
            <person name="Kimbara K."/>
        </authorList>
    </citation>
    <scope>NUCLEOTIDE SEQUENCE [LARGE SCALE GENOMIC DNA]</scope>
    <source>
        <strain evidence="4 5">MA-22A</strain>
    </source>
</reference>
<evidence type="ECO:0000256" key="2">
    <source>
        <dbReference type="SAM" id="MobiDB-lite"/>
    </source>
</evidence>
<dbReference type="PATRIC" id="fig|270351.10.peg.3334"/>
<dbReference type="InterPro" id="IPR011051">
    <property type="entry name" value="RmlC_Cupin_sf"/>
</dbReference>
<dbReference type="STRING" id="270351.Maq22A_c17305"/>
<name>A0A0C6FDD9_9HYPH</name>
<gene>
    <name evidence="4" type="primary">hipB</name>
    <name evidence="4" type="ORF">Maq22A_c17305</name>
</gene>
<dbReference type="Gene3D" id="2.60.120.10">
    <property type="entry name" value="Jelly Rolls"/>
    <property type="match status" value="1"/>
</dbReference>
<dbReference type="KEGG" id="maqu:Maq22A_c17305"/>
<dbReference type="PANTHER" id="PTHR46797">
    <property type="entry name" value="HTH-TYPE TRANSCRIPTIONAL REGULATOR"/>
    <property type="match status" value="1"/>
</dbReference>
<dbReference type="InterPro" id="IPR001387">
    <property type="entry name" value="Cro/C1-type_HTH"/>
</dbReference>